<keyword evidence="7" id="KW-0678">Repressor</keyword>
<comment type="subcellular location">
    <subcellularLocation>
        <location evidence="1 7">Cytoplasm</location>
    </subcellularLocation>
</comment>
<evidence type="ECO:0000313" key="11">
    <source>
        <dbReference type="Proteomes" id="UP000664857"/>
    </source>
</evidence>
<evidence type="ECO:0000256" key="4">
    <source>
        <dbReference type="ARBA" id="ARBA00023015"/>
    </source>
</evidence>
<feature type="domain" description="Arginine repressor DNA-binding" evidence="8">
    <location>
        <begin position="1"/>
        <end position="68"/>
    </location>
</feature>
<dbReference type="InterPro" id="IPR020899">
    <property type="entry name" value="Arg_repress_C"/>
</dbReference>
<proteinExistence type="inferred from homology"/>
<comment type="caution">
    <text evidence="10">The sequence shown here is derived from an EMBL/GenBank/DDBJ whole genome shotgun (WGS) entry which is preliminary data.</text>
</comment>
<accession>A0ABS3HQD0</accession>
<keyword evidence="6 7" id="KW-0804">Transcription</keyword>
<dbReference type="SUPFAM" id="SSF55252">
    <property type="entry name" value="C-terminal domain of arginine repressor"/>
    <property type="match status" value="1"/>
</dbReference>
<evidence type="ECO:0000256" key="3">
    <source>
        <dbReference type="ARBA" id="ARBA00022490"/>
    </source>
</evidence>
<dbReference type="PANTHER" id="PTHR34471:SF1">
    <property type="entry name" value="ARGININE REPRESSOR"/>
    <property type="match status" value="1"/>
</dbReference>
<dbReference type="InterPro" id="IPR036390">
    <property type="entry name" value="WH_DNA-bd_sf"/>
</dbReference>
<gene>
    <name evidence="7" type="primary">argR</name>
    <name evidence="10" type="ORF">DOK76_02610</name>
</gene>
<dbReference type="PANTHER" id="PTHR34471">
    <property type="entry name" value="ARGININE REPRESSOR"/>
    <property type="match status" value="1"/>
</dbReference>
<evidence type="ECO:0000256" key="2">
    <source>
        <dbReference type="ARBA" id="ARBA00008316"/>
    </source>
</evidence>
<dbReference type="SUPFAM" id="SSF46785">
    <property type="entry name" value="Winged helix' DNA-binding domain"/>
    <property type="match status" value="1"/>
</dbReference>
<evidence type="ECO:0000259" key="9">
    <source>
        <dbReference type="Pfam" id="PF02863"/>
    </source>
</evidence>
<dbReference type="Gene3D" id="3.30.1360.40">
    <property type="match status" value="1"/>
</dbReference>
<organism evidence="10 11">
    <name type="scientific">Candidatus Vagococcus giribetii</name>
    <dbReference type="NCBI Taxonomy" id="2230876"/>
    <lineage>
        <taxon>Bacteria</taxon>
        <taxon>Bacillati</taxon>
        <taxon>Bacillota</taxon>
        <taxon>Bacilli</taxon>
        <taxon>Lactobacillales</taxon>
        <taxon>Enterococcaceae</taxon>
        <taxon>Vagococcus</taxon>
    </lineage>
</organism>
<keyword evidence="7" id="KW-0055">Arginine biosynthesis</keyword>
<keyword evidence="11" id="KW-1185">Reference proteome</keyword>
<dbReference type="InterPro" id="IPR036251">
    <property type="entry name" value="Arg_repress_C_sf"/>
</dbReference>
<dbReference type="Pfam" id="PF01316">
    <property type="entry name" value="Arg_repressor"/>
    <property type="match status" value="1"/>
</dbReference>
<comment type="similarity">
    <text evidence="2 7">Belongs to the ArgR family.</text>
</comment>
<dbReference type="InterPro" id="IPR001669">
    <property type="entry name" value="Arg_repress"/>
</dbReference>
<keyword evidence="3 7" id="KW-0963">Cytoplasm</keyword>
<keyword evidence="4 7" id="KW-0805">Transcription regulation</keyword>
<dbReference type="PRINTS" id="PR01467">
    <property type="entry name" value="ARGREPRESSOR"/>
</dbReference>
<feature type="domain" description="Arginine repressor C-terminal" evidence="9">
    <location>
        <begin position="80"/>
        <end position="145"/>
    </location>
</feature>
<protein>
    <recommendedName>
        <fullName evidence="7">Arginine repressor</fullName>
    </recommendedName>
</protein>
<comment type="function">
    <text evidence="7">Regulates arginine biosynthesis genes.</text>
</comment>
<dbReference type="InterPro" id="IPR020900">
    <property type="entry name" value="Arg_repress_DNA-bd"/>
</dbReference>
<name>A0ABS3HQD0_9ENTE</name>
<dbReference type="RefSeq" id="WP_206964772.1">
    <property type="nucleotide sequence ID" value="NZ_JAFLVX010000008.1"/>
</dbReference>
<dbReference type="HAMAP" id="MF_00173">
    <property type="entry name" value="Arg_repressor"/>
    <property type="match status" value="1"/>
</dbReference>
<dbReference type="Gene3D" id="1.10.10.10">
    <property type="entry name" value="Winged helix-like DNA-binding domain superfamily/Winged helix DNA-binding domain"/>
    <property type="match status" value="1"/>
</dbReference>
<evidence type="ECO:0000256" key="1">
    <source>
        <dbReference type="ARBA" id="ARBA00004496"/>
    </source>
</evidence>
<evidence type="ECO:0000256" key="7">
    <source>
        <dbReference type="HAMAP-Rule" id="MF_00173"/>
    </source>
</evidence>
<dbReference type="Proteomes" id="UP000664857">
    <property type="component" value="Unassembled WGS sequence"/>
</dbReference>
<dbReference type="EMBL" id="JAFLVX010000008">
    <property type="protein sequence ID" value="MBO0475945.1"/>
    <property type="molecule type" value="Genomic_DNA"/>
</dbReference>
<reference evidence="10 11" key="1">
    <citation type="submission" date="2021-03" db="EMBL/GenBank/DDBJ databases">
        <title>Enterococcal diversity collection.</title>
        <authorList>
            <person name="Gilmore M.S."/>
            <person name="Schwartzman J."/>
            <person name="Van Tyne D."/>
            <person name="Martin M."/>
            <person name="Earl A.M."/>
            <person name="Manson A.L."/>
            <person name="Straub T."/>
            <person name="Salamzade R."/>
            <person name="Saavedra J."/>
            <person name="Lebreton F."/>
            <person name="Prichula J."/>
            <person name="Schaufler K."/>
            <person name="Gaca A."/>
            <person name="Sgardioli B."/>
            <person name="Wagenaar J."/>
            <person name="Strong T."/>
        </authorList>
    </citation>
    <scope>NUCLEOTIDE SEQUENCE [LARGE SCALE GENOMIC DNA]</scope>
    <source>
        <strain evidence="10 11">DIV0080</strain>
    </source>
</reference>
<evidence type="ECO:0000256" key="6">
    <source>
        <dbReference type="ARBA" id="ARBA00023163"/>
    </source>
</evidence>
<evidence type="ECO:0000256" key="5">
    <source>
        <dbReference type="ARBA" id="ARBA00023125"/>
    </source>
</evidence>
<keyword evidence="5 7" id="KW-0238">DNA-binding</keyword>
<comment type="pathway">
    <text evidence="7">Amino-acid biosynthesis; L-arginine biosynthesis [regulation].</text>
</comment>
<evidence type="ECO:0000259" key="8">
    <source>
        <dbReference type="Pfam" id="PF01316"/>
    </source>
</evidence>
<dbReference type="Pfam" id="PF02863">
    <property type="entry name" value="Arg_repressor_C"/>
    <property type="match status" value="1"/>
</dbReference>
<keyword evidence="7" id="KW-0028">Amino-acid biosynthesis</keyword>
<sequence>MRKKERQRWISKIIKENDVIKQEDLVALLIENNIPVTQATVSRDIKEMKLIKVLNDNHVYRYSLPHNDNSEETRLEKLLTKSFVRMERMDNLLSVVVKPGSGFALGGLIETVYPEYLFTVMSNDDKVLIITREDAGAIDIQEKIEEIVE</sequence>
<evidence type="ECO:0000313" key="10">
    <source>
        <dbReference type="EMBL" id="MBO0475945.1"/>
    </source>
</evidence>
<dbReference type="InterPro" id="IPR036388">
    <property type="entry name" value="WH-like_DNA-bd_sf"/>
</dbReference>